<dbReference type="RefSeq" id="WP_280999545.1">
    <property type="nucleotide sequence ID" value="NZ_CP069362.1"/>
</dbReference>
<dbReference type="EMBL" id="CP069362">
    <property type="protein sequence ID" value="WGS65234.1"/>
    <property type="molecule type" value="Genomic_DNA"/>
</dbReference>
<protein>
    <recommendedName>
        <fullName evidence="3">Outer membrane lipoprotein-sorting protein</fullName>
    </recommendedName>
</protein>
<evidence type="ECO:0000313" key="2">
    <source>
        <dbReference type="Proteomes" id="UP001232493"/>
    </source>
</evidence>
<keyword evidence="2" id="KW-1185">Reference proteome</keyword>
<dbReference type="Proteomes" id="UP001232493">
    <property type="component" value="Chromosome"/>
</dbReference>
<reference evidence="1 2" key="1">
    <citation type="submission" date="2021-02" db="EMBL/GenBank/DDBJ databases">
        <title>Characterization of Marinitoga sp. nov. str. BP5-C20A.</title>
        <authorList>
            <person name="Erauso G."/>
            <person name="Postec A."/>
        </authorList>
    </citation>
    <scope>NUCLEOTIDE SEQUENCE [LARGE SCALE GENOMIC DNA]</scope>
    <source>
        <strain evidence="1 2">BP5-C20A</strain>
    </source>
</reference>
<name>A0ABY8PRF9_9BACT</name>
<gene>
    <name evidence="1" type="ORF">JRV97_01355</name>
</gene>
<accession>A0ABY8PRF9</accession>
<evidence type="ECO:0000313" key="1">
    <source>
        <dbReference type="EMBL" id="WGS65234.1"/>
    </source>
</evidence>
<sequence length="210" mass="25590">MIKKKISIIIIFLLLANIIFSNDLNNLFSRYSKLGEFKIELNIKFEVDATPTSVLMDMYVDNFKYFYFRINEPKILSGIDYYYDLHNDEFFTDFKEEVDKYNGIKNNLEIFRNFIRILSVTYSSDKFFVKEMKSKERKIFYFYPKSKNALKFLRVDYTQMKIYLKEEKNNYFLDEIEFYNSNNKKRVKVKINVIPYNTNFIKKKLLEIQK</sequence>
<proteinExistence type="predicted"/>
<evidence type="ECO:0008006" key="3">
    <source>
        <dbReference type="Google" id="ProtNLM"/>
    </source>
</evidence>
<organism evidence="1 2">
    <name type="scientific">Marinitoga aeolica</name>
    <dbReference type="NCBI Taxonomy" id="2809031"/>
    <lineage>
        <taxon>Bacteria</taxon>
        <taxon>Thermotogati</taxon>
        <taxon>Thermotogota</taxon>
        <taxon>Thermotogae</taxon>
        <taxon>Petrotogales</taxon>
        <taxon>Petrotogaceae</taxon>
        <taxon>Marinitoga</taxon>
    </lineage>
</organism>